<organism evidence="1">
    <name type="scientific">Tanacetum cinerariifolium</name>
    <name type="common">Dalmatian daisy</name>
    <name type="synonym">Chrysanthemum cinerariifolium</name>
    <dbReference type="NCBI Taxonomy" id="118510"/>
    <lineage>
        <taxon>Eukaryota</taxon>
        <taxon>Viridiplantae</taxon>
        <taxon>Streptophyta</taxon>
        <taxon>Embryophyta</taxon>
        <taxon>Tracheophyta</taxon>
        <taxon>Spermatophyta</taxon>
        <taxon>Magnoliopsida</taxon>
        <taxon>eudicotyledons</taxon>
        <taxon>Gunneridae</taxon>
        <taxon>Pentapetalae</taxon>
        <taxon>asterids</taxon>
        <taxon>campanulids</taxon>
        <taxon>Asterales</taxon>
        <taxon>Asteraceae</taxon>
        <taxon>Asteroideae</taxon>
        <taxon>Anthemideae</taxon>
        <taxon>Anthemidinae</taxon>
        <taxon>Tanacetum</taxon>
    </lineage>
</organism>
<evidence type="ECO:0000313" key="1">
    <source>
        <dbReference type="EMBL" id="GFC64003.1"/>
    </source>
</evidence>
<dbReference type="EMBL" id="BKCJ011000500">
    <property type="protein sequence ID" value="GFC64003.1"/>
    <property type="molecule type" value="Genomic_DNA"/>
</dbReference>
<protein>
    <submittedName>
        <fullName evidence="1">RNA-directed DNA polymerase, eukaryota, reverse transcriptase zinc-binding domain protein</fullName>
    </submittedName>
</protein>
<keyword evidence="1" id="KW-0548">Nucleotidyltransferase</keyword>
<proteinExistence type="predicted"/>
<accession>A0A699QK42</accession>
<dbReference type="InterPro" id="IPR052343">
    <property type="entry name" value="Retrotransposon-Effector_Assoc"/>
</dbReference>
<keyword evidence="1" id="KW-0695">RNA-directed DNA polymerase</keyword>
<dbReference type="PANTHER" id="PTHR46890:SF48">
    <property type="entry name" value="RNA-DIRECTED DNA POLYMERASE"/>
    <property type="match status" value="1"/>
</dbReference>
<comment type="caution">
    <text evidence="1">The sequence shown here is derived from an EMBL/GenBank/DDBJ whole genome shotgun (WGS) entry which is preliminary data.</text>
</comment>
<name>A0A699QK42_TANCI</name>
<dbReference type="GO" id="GO:0003964">
    <property type="term" value="F:RNA-directed DNA polymerase activity"/>
    <property type="evidence" value="ECO:0007669"/>
    <property type="project" value="UniProtKB-KW"/>
</dbReference>
<dbReference type="AlphaFoldDB" id="A0A699QK42"/>
<feature type="non-terminal residue" evidence="1">
    <location>
        <position position="1"/>
    </location>
</feature>
<keyword evidence="1" id="KW-0808">Transferase</keyword>
<reference evidence="1" key="1">
    <citation type="journal article" date="2019" name="Sci. Rep.">
        <title>Draft genome of Tanacetum cinerariifolium, the natural source of mosquito coil.</title>
        <authorList>
            <person name="Yamashiro T."/>
            <person name="Shiraishi A."/>
            <person name="Satake H."/>
            <person name="Nakayama K."/>
        </authorList>
    </citation>
    <scope>NUCLEOTIDE SEQUENCE</scope>
</reference>
<dbReference type="PANTHER" id="PTHR46890">
    <property type="entry name" value="NON-LTR RETROLELEMENT REVERSE TRANSCRIPTASE-LIKE PROTEIN-RELATED"/>
    <property type="match status" value="1"/>
</dbReference>
<gene>
    <name evidence="1" type="ORF">Tci_835973</name>
</gene>
<sequence length="216" mass="24865">RNDRMGRRDKYKKELSSLDAVIDSGHGSDVVVNKRLEIFNELQNLDKLNAMDMARKVKTKWAVEGDENTKFFHDNLIDVKKEFFCHFKDRFGKPSDSRATVDMQYPKTIDADQQEDLDGDVSNEEIKKAVWDRGTDKSPGPDGFTFIFYQHYWNTIEKDVVEAVKHFFSKVKIPKGCNSSFIALIPKTHDANMVKDFRADFQDSITNLSNPSSSIQ</sequence>